<dbReference type="NCBIfam" id="TIGR00536">
    <property type="entry name" value="hemK_fam"/>
    <property type="match status" value="1"/>
</dbReference>
<dbReference type="EMBL" id="JAZGLY010000006">
    <property type="protein sequence ID" value="MEE6187795.1"/>
    <property type="molecule type" value="Genomic_DNA"/>
</dbReference>
<dbReference type="GO" id="GO:0032259">
    <property type="term" value="P:methylation"/>
    <property type="evidence" value="ECO:0007669"/>
    <property type="project" value="UniProtKB-KW"/>
</dbReference>
<dbReference type="Pfam" id="PF05175">
    <property type="entry name" value="MTS"/>
    <property type="match status" value="1"/>
</dbReference>
<organism evidence="7 8">
    <name type="scientific">Niabella digestorum</name>
    <dbReference type="NCBI Taxonomy" id="3117701"/>
    <lineage>
        <taxon>Bacteria</taxon>
        <taxon>Pseudomonadati</taxon>
        <taxon>Bacteroidota</taxon>
        <taxon>Chitinophagia</taxon>
        <taxon>Chitinophagales</taxon>
        <taxon>Chitinophagaceae</taxon>
        <taxon>Niabella</taxon>
    </lineage>
</organism>
<sequence length="281" mass="32385">MSLRKLQDEFIAALNPLYDPGEAANIWYLVIESLTEINLRTHPQTIFTPDGCFIKSIHDIIRRLQNYEPIQYILNEAWFYDIPFFVNHHVLIPRPETEELVDWIIRENTKAIIHVLDIGTGSGCIPVILKRKIPLAYIWSCDISEQALKVAQKNATQYKTPINFLHLDFLNEQNWSKLPKVDIMVSNPPYIPQKDKAGMHRNVVQYEPHTALFVTDENPLIFYDAIARAGRQLLQPDGKIYVEIHEALGTDTVAVFTQYGYSATLKKDMQGKDRFVKAVYA</sequence>
<proteinExistence type="predicted"/>
<comment type="catalytic activity">
    <reaction evidence="5">
        <text>L-glutaminyl-[peptide chain release factor] + S-adenosyl-L-methionine = N(5)-methyl-L-glutaminyl-[peptide chain release factor] + S-adenosyl-L-homocysteine + H(+)</text>
        <dbReference type="Rhea" id="RHEA:42896"/>
        <dbReference type="Rhea" id="RHEA-COMP:10271"/>
        <dbReference type="Rhea" id="RHEA-COMP:10272"/>
        <dbReference type="ChEBI" id="CHEBI:15378"/>
        <dbReference type="ChEBI" id="CHEBI:30011"/>
        <dbReference type="ChEBI" id="CHEBI:57856"/>
        <dbReference type="ChEBI" id="CHEBI:59789"/>
        <dbReference type="ChEBI" id="CHEBI:61891"/>
        <dbReference type="EC" id="2.1.1.297"/>
    </reaction>
</comment>
<evidence type="ECO:0000256" key="4">
    <source>
        <dbReference type="ARBA" id="ARBA00022691"/>
    </source>
</evidence>
<dbReference type="InterPro" id="IPR004556">
    <property type="entry name" value="HemK-like"/>
</dbReference>
<keyword evidence="2 7" id="KW-0489">Methyltransferase</keyword>
<evidence type="ECO:0000256" key="2">
    <source>
        <dbReference type="ARBA" id="ARBA00022603"/>
    </source>
</evidence>
<keyword evidence="3 7" id="KW-0808">Transferase</keyword>
<evidence type="ECO:0000259" key="6">
    <source>
        <dbReference type="Pfam" id="PF05175"/>
    </source>
</evidence>
<dbReference type="Gene3D" id="3.40.50.150">
    <property type="entry name" value="Vaccinia Virus protein VP39"/>
    <property type="match status" value="1"/>
</dbReference>
<keyword evidence="4" id="KW-0949">S-adenosyl-L-methionine</keyword>
<reference evidence="7 8" key="1">
    <citation type="submission" date="2024-01" db="EMBL/GenBank/DDBJ databases">
        <title>Niabella digestum sp. nov., isolated from waste digestion system.</title>
        <authorList>
            <person name="Zhang L."/>
        </authorList>
    </citation>
    <scope>NUCLEOTIDE SEQUENCE [LARGE SCALE GENOMIC DNA]</scope>
    <source>
        <strain evidence="7 8">A18</strain>
    </source>
</reference>
<evidence type="ECO:0000256" key="3">
    <source>
        <dbReference type="ARBA" id="ARBA00022679"/>
    </source>
</evidence>
<dbReference type="PROSITE" id="PS00092">
    <property type="entry name" value="N6_MTASE"/>
    <property type="match status" value="1"/>
</dbReference>
<keyword evidence="8" id="KW-1185">Reference proteome</keyword>
<evidence type="ECO:0000256" key="5">
    <source>
        <dbReference type="ARBA" id="ARBA00048391"/>
    </source>
</evidence>
<dbReference type="PANTHER" id="PTHR18895">
    <property type="entry name" value="HEMK METHYLTRANSFERASE"/>
    <property type="match status" value="1"/>
</dbReference>
<dbReference type="InterPro" id="IPR029063">
    <property type="entry name" value="SAM-dependent_MTases_sf"/>
</dbReference>
<dbReference type="InterPro" id="IPR050320">
    <property type="entry name" value="N5-glutamine_MTase"/>
</dbReference>
<evidence type="ECO:0000313" key="7">
    <source>
        <dbReference type="EMBL" id="MEE6187795.1"/>
    </source>
</evidence>
<dbReference type="CDD" id="cd02440">
    <property type="entry name" value="AdoMet_MTases"/>
    <property type="match status" value="1"/>
</dbReference>
<dbReference type="PANTHER" id="PTHR18895:SF74">
    <property type="entry name" value="MTRF1L RELEASE FACTOR GLUTAMINE METHYLTRANSFERASE"/>
    <property type="match status" value="1"/>
</dbReference>
<dbReference type="Gene3D" id="1.10.8.10">
    <property type="entry name" value="DNA helicase RuvA subunit, C-terminal domain"/>
    <property type="match status" value="1"/>
</dbReference>
<dbReference type="NCBIfam" id="TIGR03534">
    <property type="entry name" value="RF_mod_PrmC"/>
    <property type="match status" value="1"/>
</dbReference>
<dbReference type="GO" id="GO:0102559">
    <property type="term" value="F:peptide chain release factor N(5)-glutamine methyltransferase activity"/>
    <property type="evidence" value="ECO:0007669"/>
    <property type="project" value="UniProtKB-EC"/>
</dbReference>
<dbReference type="InterPro" id="IPR007848">
    <property type="entry name" value="Small_mtfrase_dom"/>
</dbReference>
<dbReference type="InterPro" id="IPR002052">
    <property type="entry name" value="DNA_methylase_N6_adenine_CS"/>
</dbReference>
<evidence type="ECO:0000313" key="8">
    <source>
        <dbReference type="Proteomes" id="UP001357452"/>
    </source>
</evidence>
<gene>
    <name evidence="7" type="primary">prmC</name>
    <name evidence="7" type="ORF">V2H41_10980</name>
</gene>
<comment type="caution">
    <text evidence="7">The sequence shown here is derived from an EMBL/GenBank/DDBJ whole genome shotgun (WGS) entry which is preliminary data.</text>
</comment>
<protein>
    <recommendedName>
        <fullName evidence="1">peptide chain release factor N(5)-glutamine methyltransferase</fullName>
        <ecNumber evidence="1">2.1.1.297</ecNumber>
    </recommendedName>
</protein>
<dbReference type="InterPro" id="IPR019874">
    <property type="entry name" value="RF_methyltr_PrmC"/>
</dbReference>
<dbReference type="SUPFAM" id="SSF53335">
    <property type="entry name" value="S-adenosyl-L-methionine-dependent methyltransferases"/>
    <property type="match status" value="1"/>
</dbReference>
<dbReference type="EC" id="2.1.1.297" evidence="1"/>
<name>A0ABU7RIG9_9BACT</name>
<evidence type="ECO:0000256" key="1">
    <source>
        <dbReference type="ARBA" id="ARBA00012771"/>
    </source>
</evidence>
<dbReference type="RefSeq" id="WP_330975202.1">
    <property type="nucleotide sequence ID" value="NZ_JAZGLY010000006.1"/>
</dbReference>
<feature type="domain" description="Methyltransferase small" evidence="6">
    <location>
        <begin position="114"/>
        <end position="195"/>
    </location>
</feature>
<dbReference type="Proteomes" id="UP001357452">
    <property type="component" value="Unassembled WGS sequence"/>
</dbReference>
<accession>A0ABU7RIG9</accession>